<keyword evidence="2" id="KW-0732">Signal</keyword>
<sequence length="117" mass="12782">MLATILSLAFVLSVLTTAISLDSHDSHERRGNDASSPSEEQLHSLLKRCQQKQDPVDPAVGFAHGRVPYEHFAMVEPFIEGYRNGDACDAFLNDEQKGTGGRNASDSLSSHATNQRL</sequence>
<organism evidence="3 4">
    <name type="scientific">Cupriavidus numazuensis</name>
    <dbReference type="NCBI Taxonomy" id="221992"/>
    <lineage>
        <taxon>Bacteria</taxon>
        <taxon>Pseudomonadati</taxon>
        <taxon>Pseudomonadota</taxon>
        <taxon>Betaproteobacteria</taxon>
        <taxon>Burkholderiales</taxon>
        <taxon>Burkholderiaceae</taxon>
        <taxon>Cupriavidus</taxon>
    </lineage>
</organism>
<feature type="region of interest" description="Disordered" evidence="1">
    <location>
        <begin position="22"/>
        <end position="53"/>
    </location>
</feature>
<name>A0ABN7Q8T0_9BURK</name>
<reference evidence="3 4" key="1">
    <citation type="submission" date="2021-03" db="EMBL/GenBank/DDBJ databases">
        <authorList>
            <person name="Peeters C."/>
        </authorList>
    </citation>
    <scope>NUCLEOTIDE SEQUENCE [LARGE SCALE GENOMIC DNA]</scope>
    <source>
        <strain evidence="3 4">LMG 26411</strain>
    </source>
</reference>
<evidence type="ECO:0000313" key="3">
    <source>
        <dbReference type="EMBL" id="CAG2158397.1"/>
    </source>
</evidence>
<comment type="caution">
    <text evidence="3">The sequence shown here is derived from an EMBL/GenBank/DDBJ whole genome shotgun (WGS) entry which is preliminary data.</text>
</comment>
<feature type="region of interest" description="Disordered" evidence="1">
    <location>
        <begin position="91"/>
        <end position="117"/>
    </location>
</feature>
<dbReference type="RefSeq" id="WP_211956818.1">
    <property type="nucleotide sequence ID" value="NZ_CAJPVI010000046.1"/>
</dbReference>
<accession>A0ABN7Q8T0</accession>
<dbReference type="EMBL" id="CAJPVI010000046">
    <property type="protein sequence ID" value="CAG2158397.1"/>
    <property type="molecule type" value="Genomic_DNA"/>
</dbReference>
<evidence type="ECO:0000256" key="1">
    <source>
        <dbReference type="SAM" id="MobiDB-lite"/>
    </source>
</evidence>
<feature type="compositionally biased region" description="Polar residues" evidence="1">
    <location>
        <begin position="102"/>
        <end position="117"/>
    </location>
</feature>
<dbReference type="Proteomes" id="UP000672657">
    <property type="component" value="Unassembled WGS sequence"/>
</dbReference>
<feature type="signal peptide" evidence="2">
    <location>
        <begin position="1"/>
        <end position="18"/>
    </location>
</feature>
<feature type="chain" id="PRO_5046262544" evidence="2">
    <location>
        <begin position="19"/>
        <end position="117"/>
    </location>
</feature>
<feature type="compositionally biased region" description="Basic and acidic residues" evidence="1">
    <location>
        <begin position="22"/>
        <end position="32"/>
    </location>
</feature>
<keyword evidence="4" id="KW-1185">Reference proteome</keyword>
<proteinExistence type="predicted"/>
<gene>
    <name evidence="3" type="ORF">LMG26411_05969</name>
</gene>
<evidence type="ECO:0000313" key="4">
    <source>
        <dbReference type="Proteomes" id="UP000672657"/>
    </source>
</evidence>
<protein>
    <submittedName>
        <fullName evidence="3">Uncharacterized protein</fullName>
    </submittedName>
</protein>
<evidence type="ECO:0000256" key="2">
    <source>
        <dbReference type="SAM" id="SignalP"/>
    </source>
</evidence>